<feature type="region of interest" description="Disordered" evidence="1">
    <location>
        <begin position="940"/>
        <end position="1007"/>
    </location>
</feature>
<feature type="compositionally biased region" description="Polar residues" evidence="1">
    <location>
        <begin position="1052"/>
        <end position="1065"/>
    </location>
</feature>
<comment type="caution">
    <text evidence="2">The sequence shown here is derived from an EMBL/GenBank/DDBJ whole genome shotgun (WGS) entry which is preliminary data.</text>
</comment>
<dbReference type="OrthoDB" id="5401106at2759"/>
<sequence>MTDIMVETSEYHGSLVAFEGPEDIISTQLRLLPNSSKILILPSFQYFVGERNGSSPFDARLLIIRTHEACHVRTEMARTFLRESAPDNKRLVFMDGGTVSARMSCISAISRHETNGDIIKAEKIFNELIQNGIASLMRQSKPKPGSGIASRLDTTTDMDGKADDFPDDPISKAMRAADALYLETSFLQDTDEIDFTVEARPRSISVPALPVADELQNAAPFYVFGPTENSENTEIMENSEKAHLPLYVEKWRAMTAAEDQLTETNTVTRPPSCVSEVYPYDPFRPTSAVGPPRTTVESMPTSPVLLGSARLVNIRSPMPSAQKRIKSVDRIYATAIRNQDISLCILPQSTMGKPEEPAQNSTQEKESDSPKKPILRSNFYSETSYPTFVKPNRTIMRKGLPPPLTLDIEGARQSSPCVSQIIDPESNYVHESTLTEPVPSVLETGTGNSDTFLNIGDDFEPDTQEPFQAVLPMVEDLVIHFKGDKSEPALEVMIQALKSGAGEISMPTLLTELEADMSQSATSTTRSAARKLAENDIVYSRQATQESTPVYSPGDYDPFASHGNYLGHRTTGSLPKQDTGNWPREIVVVSTPPTPAQTPPPRTNTLPGKLFHDFDIKECKTAICIQNSLRSILNVYFPPENIGYHQFNFPLLPELSSFWRPVFREMPSDHSNATRKIDLILAIGAQKGAGRGLLGAINGSLEELGREPNGASRSGRLDLRYLIANAMQAFTSQPLANQTQDNPFSNPLLLATLIIPHLETYIAAHSTTRFLLLEYPAEYLSTVLSLQHLIGVDLLKVAGIIDAESSDPKSYRAYRKQSLHTVASSPTSSASIGASAMLLPPKGPKPKLDAGEKTCPPQPSFSKANFILTSTAPETEIATFISTIWRILIEISDSYIPKTVTVANWKSNTTDYPLSSSSLIHPKEQYAPLFRAAVMLGFAPPPEDEQQQQSQHRGARTNYVSSGTYADLPPPTKRPVTPVKSSKASIAETFRSSATRTPRTPRTVHDQRSKLRHILGNEFNAAGSSETGEFYDLEGEEDEIFSAEERKYMPLWSQQGGPRKGNSSKALKWLGLAN</sequence>
<evidence type="ECO:0000313" key="2">
    <source>
        <dbReference type="EMBL" id="TGJ78443.1"/>
    </source>
</evidence>
<keyword evidence="3" id="KW-1185">Reference proteome</keyword>
<feature type="region of interest" description="Disordered" evidence="1">
    <location>
        <begin position="1052"/>
        <end position="1074"/>
    </location>
</feature>
<feature type="compositionally biased region" description="Low complexity" evidence="1">
    <location>
        <begin position="991"/>
        <end position="1001"/>
    </location>
</feature>
<dbReference type="Proteomes" id="UP000297716">
    <property type="component" value="Unassembled WGS sequence"/>
</dbReference>
<reference evidence="2 3" key="1">
    <citation type="submission" date="2019-03" db="EMBL/GenBank/DDBJ databases">
        <title>Draft genome sequence of Xylaria hypoxylon DSM 108379, a ubiquitous saprotrophic-parasitic fungi on hardwood.</title>
        <authorList>
            <person name="Buettner E."/>
            <person name="Leonhardt S."/>
            <person name="Gebauer A.M."/>
            <person name="Liers C."/>
            <person name="Hofrichter M."/>
            <person name="Kellner H."/>
        </authorList>
    </citation>
    <scope>NUCLEOTIDE SEQUENCE [LARGE SCALE GENOMIC DNA]</scope>
    <source>
        <strain evidence="2 3">DSM 108379</strain>
    </source>
</reference>
<evidence type="ECO:0000313" key="3">
    <source>
        <dbReference type="Proteomes" id="UP000297716"/>
    </source>
</evidence>
<dbReference type="AlphaFoldDB" id="A0A4Z0YI72"/>
<dbReference type="EMBL" id="SKBN01000391">
    <property type="protein sequence ID" value="TGJ78443.1"/>
    <property type="molecule type" value="Genomic_DNA"/>
</dbReference>
<dbReference type="STRING" id="37992.A0A4Z0YI72"/>
<organism evidence="2 3">
    <name type="scientific">Xylaria hypoxylon</name>
    <dbReference type="NCBI Taxonomy" id="37992"/>
    <lineage>
        <taxon>Eukaryota</taxon>
        <taxon>Fungi</taxon>
        <taxon>Dikarya</taxon>
        <taxon>Ascomycota</taxon>
        <taxon>Pezizomycotina</taxon>
        <taxon>Sordariomycetes</taxon>
        <taxon>Xylariomycetidae</taxon>
        <taxon>Xylariales</taxon>
        <taxon>Xylariaceae</taxon>
        <taxon>Xylaria</taxon>
    </lineage>
</organism>
<gene>
    <name evidence="2" type="ORF">E0Z10_g10325</name>
</gene>
<feature type="region of interest" description="Disordered" evidence="1">
    <location>
        <begin position="347"/>
        <end position="376"/>
    </location>
</feature>
<protein>
    <recommendedName>
        <fullName evidence="4">Gastric mucin-like protein</fullName>
    </recommendedName>
</protein>
<name>A0A4Z0YI72_9PEZI</name>
<evidence type="ECO:0000256" key="1">
    <source>
        <dbReference type="SAM" id="MobiDB-lite"/>
    </source>
</evidence>
<accession>A0A4Z0YI72</accession>
<feature type="region of interest" description="Disordered" evidence="1">
    <location>
        <begin position="139"/>
        <end position="168"/>
    </location>
</feature>
<evidence type="ECO:0008006" key="4">
    <source>
        <dbReference type="Google" id="ProtNLM"/>
    </source>
</evidence>
<proteinExistence type="predicted"/>